<reference evidence="1 2" key="1">
    <citation type="submission" date="2019-08" db="EMBL/GenBank/DDBJ databases">
        <title>Draft genome sequence of Lysobacter sp. UKS-15.</title>
        <authorList>
            <person name="Im W.-T."/>
        </authorList>
    </citation>
    <scope>NUCLEOTIDE SEQUENCE [LARGE SCALE GENOMIC DNA]</scope>
    <source>
        <strain evidence="1 2">UKS-15</strain>
    </source>
</reference>
<evidence type="ECO:0000313" key="1">
    <source>
        <dbReference type="EMBL" id="TZF89706.1"/>
    </source>
</evidence>
<comment type="caution">
    <text evidence="1">The sequence shown here is derived from an EMBL/GenBank/DDBJ whole genome shotgun (WGS) entry which is preliminary data.</text>
</comment>
<evidence type="ECO:0008006" key="3">
    <source>
        <dbReference type="Google" id="ProtNLM"/>
    </source>
</evidence>
<evidence type="ECO:0000313" key="2">
    <source>
        <dbReference type="Proteomes" id="UP000323164"/>
    </source>
</evidence>
<accession>A0A5D8Z5A0</accession>
<dbReference type="AlphaFoldDB" id="A0A5D8Z5A0"/>
<dbReference type="OrthoDB" id="6180861at2"/>
<protein>
    <recommendedName>
        <fullName evidence="3">MmcB family DNA repair protein</fullName>
    </recommendedName>
</protein>
<gene>
    <name evidence="1" type="ORF">FW784_08185</name>
</gene>
<dbReference type="RefSeq" id="WP_149352858.1">
    <property type="nucleotide sequence ID" value="NZ_VTRV01000075.1"/>
</dbReference>
<sequence length="263" mass="29356">MSGSKTTSHDLCVALKLAHPADEFVTVFEVRDATGSVHGSRADAVVMSMHASRGFELTGFEFKCARGDWLAELKNPHKADRIARYCDRWCVLAASGVVKDGELPVGWGLWELGAGGAIRRRVVPATRDPEPLTRAFLASFMRARARFDSDELAALASHHRREFERQQRVRDEAAEGDPVLRRERETLRRGLRKLEEIRQATGIDLADHTPSKRWIERMRLAESPRLEHALKLLRDVFADDELRGRVAIALGQEDRAAGDAGGA</sequence>
<dbReference type="Proteomes" id="UP000323164">
    <property type="component" value="Unassembled WGS sequence"/>
</dbReference>
<proteinExistence type="predicted"/>
<dbReference type="EMBL" id="VTRV01000075">
    <property type="protein sequence ID" value="TZF89706.1"/>
    <property type="molecule type" value="Genomic_DNA"/>
</dbReference>
<keyword evidence="2" id="KW-1185">Reference proteome</keyword>
<organism evidence="1 2">
    <name type="scientific">Cognatilysobacter lacus</name>
    <dbReference type="NCBI Taxonomy" id="1643323"/>
    <lineage>
        <taxon>Bacteria</taxon>
        <taxon>Pseudomonadati</taxon>
        <taxon>Pseudomonadota</taxon>
        <taxon>Gammaproteobacteria</taxon>
        <taxon>Lysobacterales</taxon>
        <taxon>Lysobacteraceae</taxon>
        <taxon>Cognatilysobacter</taxon>
    </lineage>
</organism>
<name>A0A5D8Z5A0_9GAMM</name>